<keyword evidence="1" id="KW-0472">Membrane</keyword>
<feature type="transmembrane region" description="Helical" evidence="1">
    <location>
        <begin position="62"/>
        <end position="81"/>
    </location>
</feature>
<dbReference type="EMBL" id="MFTD01000037">
    <property type="protein sequence ID" value="OGI45856.1"/>
    <property type="molecule type" value="Genomic_DNA"/>
</dbReference>
<evidence type="ECO:0000313" key="3">
    <source>
        <dbReference type="EMBL" id="OGI45856.1"/>
    </source>
</evidence>
<evidence type="ECO:0000259" key="2">
    <source>
        <dbReference type="Pfam" id="PF11141"/>
    </source>
</evidence>
<accession>A0A1F6TL90</accession>
<feature type="domain" description="DUF2914" evidence="2">
    <location>
        <begin position="238"/>
        <end position="304"/>
    </location>
</feature>
<feature type="transmembrane region" description="Helical" evidence="1">
    <location>
        <begin position="152"/>
        <end position="172"/>
    </location>
</feature>
<sequence>WILGHLIIVGLFIILIHTQENEAGDEANPSKRHFWYVNILQFFFGGILSTYLVFYFRSADIFSTWPFIALLLLAFWANESLKRHYMRFSFQISLFYISIYSFFIFLIPIILHRIGDYVFLLSGLASLIFIFVFIQILSSFVKREFTESKKMIMSLILGITVLVNILYFTNLIPPMPLSLKDAGVYYFIEKNNDGNYVVTYENTGWKKYFTFYPDFKKVSGAPVYAFSAIFSPKNLNITVVHEWQYYNETQGEWITDKIINLPVRGGRDGGFRTYSMRSNLREGKWRVNIKTEHGQTIGHLRFQILSADTEPELTTEVK</sequence>
<feature type="transmembrane region" description="Helical" evidence="1">
    <location>
        <begin position="93"/>
        <end position="111"/>
    </location>
</feature>
<feature type="non-terminal residue" evidence="3">
    <location>
        <position position="1"/>
    </location>
</feature>
<reference evidence="3 4" key="1">
    <citation type="journal article" date="2016" name="Nat. Commun.">
        <title>Thousands of microbial genomes shed light on interconnected biogeochemical processes in an aquifer system.</title>
        <authorList>
            <person name="Anantharaman K."/>
            <person name="Brown C.T."/>
            <person name="Hug L.A."/>
            <person name="Sharon I."/>
            <person name="Castelle C.J."/>
            <person name="Probst A.J."/>
            <person name="Thomas B.C."/>
            <person name="Singh A."/>
            <person name="Wilkins M.J."/>
            <person name="Karaoz U."/>
            <person name="Brodie E.L."/>
            <person name="Williams K.H."/>
            <person name="Hubbard S.S."/>
            <person name="Banfield J.F."/>
        </authorList>
    </citation>
    <scope>NUCLEOTIDE SEQUENCE [LARGE SCALE GENOMIC DNA]</scope>
</reference>
<feature type="transmembrane region" description="Helical" evidence="1">
    <location>
        <begin position="117"/>
        <end position="140"/>
    </location>
</feature>
<protein>
    <recommendedName>
        <fullName evidence="2">DUF2914 domain-containing protein</fullName>
    </recommendedName>
</protein>
<name>A0A1F6TL90_9BACT</name>
<organism evidence="3 4">
    <name type="scientific">Candidatus Nomurabacteria bacterium GWB1_40_6</name>
    <dbReference type="NCBI Taxonomy" id="1801727"/>
    <lineage>
        <taxon>Bacteria</taxon>
        <taxon>Candidatus Nomuraibacteriota</taxon>
    </lineage>
</organism>
<feature type="transmembrane region" description="Helical" evidence="1">
    <location>
        <begin position="34"/>
        <end position="56"/>
    </location>
</feature>
<proteinExistence type="predicted"/>
<evidence type="ECO:0000256" key="1">
    <source>
        <dbReference type="SAM" id="Phobius"/>
    </source>
</evidence>
<evidence type="ECO:0000313" key="4">
    <source>
        <dbReference type="Proteomes" id="UP000176484"/>
    </source>
</evidence>
<gene>
    <name evidence="3" type="ORF">A2121_02120</name>
</gene>
<dbReference type="AlphaFoldDB" id="A0A1F6TL90"/>
<dbReference type="Proteomes" id="UP000176484">
    <property type="component" value="Unassembled WGS sequence"/>
</dbReference>
<keyword evidence="1" id="KW-1133">Transmembrane helix</keyword>
<dbReference type="InterPro" id="IPR022606">
    <property type="entry name" value="DUF2914"/>
</dbReference>
<dbReference type="Pfam" id="PF11141">
    <property type="entry name" value="DUF2914"/>
    <property type="match status" value="1"/>
</dbReference>
<comment type="caution">
    <text evidence="3">The sequence shown here is derived from an EMBL/GenBank/DDBJ whole genome shotgun (WGS) entry which is preliminary data.</text>
</comment>
<keyword evidence="1" id="KW-0812">Transmembrane</keyword>